<reference evidence="1 2" key="1">
    <citation type="submission" date="2015-09" db="EMBL/GenBank/DDBJ databases">
        <title>Genome announcement of multiple Pseudomonas syringae strains.</title>
        <authorList>
            <person name="Thakur S."/>
            <person name="Wang P.W."/>
            <person name="Gong Y."/>
            <person name="Weir B.S."/>
            <person name="Guttman D.S."/>
        </authorList>
    </citation>
    <scope>NUCLEOTIDE SEQUENCE [LARGE SCALE GENOMIC DNA]</scope>
    <source>
        <strain evidence="1 2">ICMP17001</strain>
    </source>
</reference>
<proteinExistence type="predicted"/>
<name>A0A0P9PYH1_9PSED</name>
<keyword evidence="1" id="KW-0413">Isomerase</keyword>
<gene>
    <name evidence="1" type="ORF">ALO75_200008</name>
</gene>
<comment type="caution">
    <text evidence="1">The sequence shown here is derived from an EMBL/GenBank/DDBJ whole genome shotgun (WGS) entry which is preliminary data.</text>
</comment>
<dbReference type="AlphaFoldDB" id="A0A0P9PYH1"/>
<evidence type="ECO:0000313" key="1">
    <source>
        <dbReference type="EMBL" id="KPW90336.1"/>
    </source>
</evidence>
<evidence type="ECO:0000313" key="2">
    <source>
        <dbReference type="Proteomes" id="UP000051335"/>
    </source>
</evidence>
<dbReference type="Proteomes" id="UP000051335">
    <property type="component" value="Unassembled WGS sequence"/>
</dbReference>
<organism evidence="1 2">
    <name type="scientific">Pseudomonas syringae pv. coryli</name>
    <dbReference type="NCBI Taxonomy" id="317659"/>
    <lineage>
        <taxon>Bacteria</taxon>
        <taxon>Pseudomonadati</taxon>
        <taxon>Pseudomonadota</taxon>
        <taxon>Gammaproteobacteria</taxon>
        <taxon>Pseudomonadales</taxon>
        <taxon>Pseudomonadaceae</taxon>
        <taxon>Pseudomonas</taxon>
    </lineage>
</organism>
<sequence length="84" mass="9655">MLFCCAEHRFTVSGGSHLARQVEQLTGLFLGIAQRLQLPALACRELAGQGRHQQEEQQRQHVFFALDVQGKARRNEQKVIRQER</sequence>
<dbReference type="EMBL" id="LJQC01000946">
    <property type="protein sequence ID" value="KPW90336.1"/>
    <property type="molecule type" value="Genomic_DNA"/>
</dbReference>
<accession>A0A0P9PYH1</accession>
<keyword evidence="2" id="KW-1185">Reference proteome</keyword>
<protein>
    <submittedName>
        <fullName evidence="1">Peptidyl-prolyl cis-trans isomerase</fullName>
    </submittedName>
</protein>
<dbReference type="GO" id="GO:0016853">
    <property type="term" value="F:isomerase activity"/>
    <property type="evidence" value="ECO:0007669"/>
    <property type="project" value="UniProtKB-KW"/>
</dbReference>